<name>A0ABS8ZM65_9PSEU</name>
<organism evidence="2 3">
    <name type="scientific">Kibdelosporangium philippinense</name>
    <dbReference type="NCBI Taxonomy" id="211113"/>
    <lineage>
        <taxon>Bacteria</taxon>
        <taxon>Bacillati</taxon>
        <taxon>Actinomycetota</taxon>
        <taxon>Actinomycetes</taxon>
        <taxon>Pseudonocardiales</taxon>
        <taxon>Pseudonocardiaceae</taxon>
        <taxon>Kibdelosporangium</taxon>
    </lineage>
</organism>
<comment type="caution">
    <text evidence="2">The sequence shown here is derived from an EMBL/GenBank/DDBJ whole genome shotgun (WGS) entry which is preliminary data.</text>
</comment>
<proteinExistence type="predicted"/>
<dbReference type="EMBL" id="JAJVCN010000003">
    <property type="protein sequence ID" value="MCE7008886.1"/>
    <property type="molecule type" value="Genomic_DNA"/>
</dbReference>
<feature type="region of interest" description="Disordered" evidence="1">
    <location>
        <begin position="53"/>
        <end position="75"/>
    </location>
</feature>
<gene>
    <name evidence="2" type="ORF">LWC34_39660</name>
</gene>
<evidence type="ECO:0000313" key="3">
    <source>
        <dbReference type="Proteomes" id="UP001521150"/>
    </source>
</evidence>
<evidence type="ECO:0000256" key="1">
    <source>
        <dbReference type="SAM" id="MobiDB-lite"/>
    </source>
</evidence>
<accession>A0ABS8ZM65</accession>
<evidence type="ECO:0000313" key="2">
    <source>
        <dbReference type="EMBL" id="MCE7008886.1"/>
    </source>
</evidence>
<feature type="region of interest" description="Disordered" evidence="1">
    <location>
        <begin position="103"/>
        <end position="123"/>
    </location>
</feature>
<reference evidence="2 3" key="1">
    <citation type="submission" date="2021-12" db="EMBL/GenBank/DDBJ databases">
        <title>Genome sequence of Kibdelosporangium philippinense ATCC 49844.</title>
        <authorList>
            <person name="Fedorov E.A."/>
            <person name="Omeragic M."/>
            <person name="Shalygina K.F."/>
            <person name="Maclea K.S."/>
        </authorList>
    </citation>
    <scope>NUCLEOTIDE SEQUENCE [LARGE SCALE GENOMIC DNA]</scope>
    <source>
        <strain evidence="2 3">ATCC 49844</strain>
    </source>
</reference>
<protein>
    <submittedName>
        <fullName evidence="2">Uncharacterized protein</fullName>
    </submittedName>
</protein>
<keyword evidence="3" id="KW-1185">Reference proteome</keyword>
<dbReference type="Proteomes" id="UP001521150">
    <property type="component" value="Unassembled WGS sequence"/>
</dbReference>
<sequence length="123" mass="13089">MSRLIANKPAKGTLFANPGEPGAPAQTFPLYFAHTTMVESQDIYAIDPRGTTRSATVSCGDLPDTSTLDPRDPGRVTGNTCVADVVDKFVVDGTFPRSDIACPGVPFPMPTHQVPSGRDRPTE</sequence>